<dbReference type="EMBL" id="JAVQLW010000005">
    <property type="protein sequence ID" value="MDS9470157.1"/>
    <property type="molecule type" value="Genomic_DNA"/>
</dbReference>
<keyword evidence="2" id="KW-1185">Reference proteome</keyword>
<reference evidence="2" key="1">
    <citation type="submission" date="2023-07" db="EMBL/GenBank/DDBJ databases">
        <title>Paracoccus sp. MBLB3053 whole genome sequence.</title>
        <authorList>
            <person name="Hwang C.Y."/>
            <person name="Cho E.-S."/>
            <person name="Seo M.-J."/>
        </authorList>
    </citation>
    <scope>NUCLEOTIDE SEQUENCE [LARGE SCALE GENOMIC DNA]</scope>
    <source>
        <strain evidence="2">MBLB3053</strain>
    </source>
</reference>
<protein>
    <submittedName>
        <fullName evidence="1">SDR family oxidoreductase</fullName>
    </submittedName>
</protein>
<gene>
    <name evidence="1" type="ORF">RGQ15_21625</name>
</gene>
<name>A0ABU2HYL9_9RHOB</name>
<dbReference type="InterPro" id="IPR051468">
    <property type="entry name" value="Fungal_SecMetab_SDRs"/>
</dbReference>
<organism evidence="1 2">
    <name type="scientific">Paracoccus aurantius</name>
    <dbReference type="NCBI Taxonomy" id="3073814"/>
    <lineage>
        <taxon>Bacteria</taxon>
        <taxon>Pseudomonadati</taxon>
        <taxon>Pseudomonadota</taxon>
        <taxon>Alphaproteobacteria</taxon>
        <taxon>Rhodobacterales</taxon>
        <taxon>Paracoccaceae</taxon>
        <taxon>Paracoccus</taxon>
    </lineage>
</organism>
<dbReference type="InterPro" id="IPR002347">
    <property type="entry name" value="SDR_fam"/>
</dbReference>
<sequence>MLGATGGIGSAVVAELRRRGTEVTGLSRRDGLDLTRQDSVIRMARALEPQRFGLIFNAIGALEIESHAPEKTISAIRAEGMAAQFALNATGTALALSHFSPLLQQHGPAVFASLSARVGSIGDNRLGGWISYRAAKAAQNQILRTAAIELARRNPQVIVIALHPGTVRTRLSAPYAVRHPTISAEVSARGLLDVIARLTPEDNGGFYDWRGEPVEW</sequence>
<dbReference type="PANTHER" id="PTHR43544">
    <property type="entry name" value="SHORT-CHAIN DEHYDROGENASE/REDUCTASE"/>
    <property type="match status" value="1"/>
</dbReference>
<accession>A0ABU2HYL9</accession>
<dbReference type="SUPFAM" id="SSF51735">
    <property type="entry name" value="NAD(P)-binding Rossmann-fold domains"/>
    <property type="match status" value="1"/>
</dbReference>
<evidence type="ECO:0000313" key="1">
    <source>
        <dbReference type="EMBL" id="MDS9470157.1"/>
    </source>
</evidence>
<comment type="caution">
    <text evidence="1">The sequence shown here is derived from an EMBL/GenBank/DDBJ whole genome shotgun (WGS) entry which is preliminary data.</text>
</comment>
<evidence type="ECO:0000313" key="2">
    <source>
        <dbReference type="Proteomes" id="UP001269144"/>
    </source>
</evidence>
<dbReference type="PANTHER" id="PTHR43544:SF12">
    <property type="entry name" value="NAD(P)-BINDING ROSSMANN-FOLD SUPERFAMILY PROTEIN"/>
    <property type="match status" value="1"/>
</dbReference>
<dbReference type="InterPro" id="IPR036291">
    <property type="entry name" value="NAD(P)-bd_dom_sf"/>
</dbReference>
<dbReference type="Pfam" id="PF13561">
    <property type="entry name" value="adh_short_C2"/>
    <property type="match status" value="1"/>
</dbReference>
<dbReference type="Gene3D" id="3.40.50.720">
    <property type="entry name" value="NAD(P)-binding Rossmann-like Domain"/>
    <property type="match status" value="1"/>
</dbReference>
<dbReference type="RefSeq" id="WP_311162968.1">
    <property type="nucleotide sequence ID" value="NZ_JAVQLW010000005.1"/>
</dbReference>
<proteinExistence type="predicted"/>
<dbReference type="Proteomes" id="UP001269144">
    <property type="component" value="Unassembled WGS sequence"/>
</dbReference>